<feature type="transmembrane region" description="Helical" evidence="1">
    <location>
        <begin position="222"/>
        <end position="242"/>
    </location>
</feature>
<feature type="transmembrane region" description="Helical" evidence="1">
    <location>
        <begin position="87"/>
        <end position="108"/>
    </location>
</feature>
<feature type="domain" description="EAL" evidence="2">
    <location>
        <begin position="420"/>
        <end position="675"/>
    </location>
</feature>
<dbReference type="STRING" id="1742358.GCA_001439605_00021"/>
<dbReference type="Pfam" id="PF00563">
    <property type="entry name" value="EAL"/>
    <property type="match status" value="1"/>
</dbReference>
<reference evidence="4 5" key="1">
    <citation type="submission" date="2019-03" db="EMBL/GenBank/DDBJ databases">
        <authorList>
            <person name="Jensen L."/>
            <person name="Storgaard J."/>
            <person name="Sulaj E."/>
            <person name="Schramm A."/>
            <person name="Marshall I.P.G."/>
        </authorList>
    </citation>
    <scope>NUCLEOTIDE SEQUENCE [LARGE SCALE GENOMIC DNA]</scope>
    <source>
        <strain evidence="4 5">2017H2G3</strain>
    </source>
</reference>
<dbReference type="InterPro" id="IPR001633">
    <property type="entry name" value="EAL_dom"/>
</dbReference>
<dbReference type="InterPro" id="IPR029787">
    <property type="entry name" value="Nucleotide_cyclase"/>
</dbReference>
<dbReference type="InterPro" id="IPR005330">
    <property type="entry name" value="MHYT_dom"/>
</dbReference>
<evidence type="ECO:0000256" key="1">
    <source>
        <dbReference type="PROSITE-ProRule" id="PRU00244"/>
    </source>
</evidence>
<dbReference type="SUPFAM" id="SSF55073">
    <property type="entry name" value="Nucleotide cyclase"/>
    <property type="match status" value="1"/>
</dbReference>
<dbReference type="Gene3D" id="3.30.70.270">
    <property type="match status" value="1"/>
</dbReference>
<dbReference type="InterPro" id="IPR000160">
    <property type="entry name" value="GGDEF_dom"/>
</dbReference>
<accession>A0A4R1AWW6</accession>
<dbReference type="InterPro" id="IPR043128">
    <property type="entry name" value="Rev_trsase/Diguanyl_cyclase"/>
</dbReference>
<organism evidence="4 5">
    <name type="scientific">Cytobacillus praedii</name>
    <dbReference type="NCBI Taxonomy" id="1742358"/>
    <lineage>
        <taxon>Bacteria</taxon>
        <taxon>Bacillati</taxon>
        <taxon>Bacillota</taxon>
        <taxon>Bacilli</taxon>
        <taxon>Bacillales</taxon>
        <taxon>Bacillaceae</taxon>
        <taxon>Cytobacillus</taxon>
    </lineage>
</organism>
<dbReference type="SMART" id="SM00267">
    <property type="entry name" value="GGDEF"/>
    <property type="match status" value="1"/>
</dbReference>
<dbReference type="GO" id="GO:0071111">
    <property type="term" value="F:cyclic-guanylate-specific phosphodiesterase activity"/>
    <property type="evidence" value="ECO:0007669"/>
    <property type="project" value="InterPro"/>
</dbReference>
<gene>
    <name evidence="4" type="ORF">E0Y62_17795</name>
</gene>
<dbReference type="PANTHER" id="PTHR33121:SF79">
    <property type="entry name" value="CYCLIC DI-GMP PHOSPHODIESTERASE PDED-RELATED"/>
    <property type="match status" value="1"/>
</dbReference>
<feature type="transmembrane region" description="Helical" evidence="1">
    <location>
        <begin position="148"/>
        <end position="171"/>
    </location>
</feature>
<dbReference type="Pfam" id="PF03707">
    <property type="entry name" value="MHYT"/>
    <property type="match status" value="2"/>
</dbReference>
<dbReference type="SUPFAM" id="SSF141868">
    <property type="entry name" value="EAL domain-like"/>
    <property type="match status" value="1"/>
</dbReference>
<dbReference type="PROSITE" id="PS50924">
    <property type="entry name" value="MHYT"/>
    <property type="match status" value="1"/>
</dbReference>
<dbReference type="InterPro" id="IPR035919">
    <property type="entry name" value="EAL_sf"/>
</dbReference>
<name>A0A4R1AWW6_9BACI</name>
<feature type="transmembrane region" description="Helical" evidence="1">
    <location>
        <begin position="52"/>
        <end position="72"/>
    </location>
</feature>
<protein>
    <submittedName>
        <fullName evidence="4">EAL domain-containing protein</fullName>
    </submittedName>
</protein>
<dbReference type="RefSeq" id="WP_131237735.1">
    <property type="nucleotide sequence ID" value="NZ_SJTH01000027.1"/>
</dbReference>
<keyword evidence="5" id="KW-1185">Reference proteome</keyword>
<evidence type="ECO:0000313" key="4">
    <source>
        <dbReference type="EMBL" id="TCJ02750.1"/>
    </source>
</evidence>
<dbReference type="PANTHER" id="PTHR33121">
    <property type="entry name" value="CYCLIC DI-GMP PHOSPHODIESTERASE PDEF"/>
    <property type="match status" value="1"/>
</dbReference>
<evidence type="ECO:0000259" key="3">
    <source>
        <dbReference type="PROSITE" id="PS50924"/>
    </source>
</evidence>
<dbReference type="Proteomes" id="UP000293846">
    <property type="component" value="Unassembled WGS sequence"/>
</dbReference>
<evidence type="ECO:0000259" key="2">
    <source>
        <dbReference type="PROSITE" id="PS50883"/>
    </source>
</evidence>
<dbReference type="EMBL" id="SJTH01000027">
    <property type="protein sequence ID" value="TCJ02750.1"/>
    <property type="molecule type" value="Genomic_DNA"/>
</dbReference>
<proteinExistence type="predicted"/>
<keyword evidence="1" id="KW-1133">Transmembrane helix</keyword>
<dbReference type="Gene3D" id="3.20.20.450">
    <property type="entry name" value="EAL domain"/>
    <property type="match status" value="1"/>
</dbReference>
<dbReference type="OrthoDB" id="9759607at2"/>
<dbReference type="CDD" id="cd01948">
    <property type="entry name" value="EAL"/>
    <property type="match status" value="1"/>
</dbReference>
<dbReference type="SMART" id="SM00052">
    <property type="entry name" value="EAL"/>
    <property type="match status" value="1"/>
</dbReference>
<evidence type="ECO:0000313" key="5">
    <source>
        <dbReference type="Proteomes" id="UP000293846"/>
    </source>
</evidence>
<keyword evidence="1" id="KW-0812">Transmembrane</keyword>
<dbReference type="GO" id="GO:0016020">
    <property type="term" value="C:membrane"/>
    <property type="evidence" value="ECO:0007669"/>
    <property type="project" value="UniProtKB-UniRule"/>
</dbReference>
<feature type="transmembrane region" description="Helical" evidence="1">
    <location>
        <begin position="183"/>
        <end position="202"/>
    </location>
</feature>
<dbReference type="InterPro" id="IPR050706">
    <property type="entry name" value="Cyclic-di-GMP_PDE-like"/>
</dbReference>
<comment type="caution">
    <text evidence="4">The sequence shown here is derived from an EMBL/GenBank/DDBJ whole genome shotgun (WGS) entry which is preliminary data.</text>
</comment>
<dbReference type="PROSITE" id="PS50883">
    <property type="entry name" value="EAL"/>
    <property type="match status" value="1"/>
</dbReference>
<feature type="transmembrane region" description="Helical" evidence="1">
    <location>
        <begin position="115"/>
        <end position="136"/>
    </location>
</feature>
<feature type="transmembrane region" description="Helical" evidence="1">
    <location>
        <begin position="20"/>
        <end position="40"/>
    </location>
</feature>
<dbReference type="AlphaFoldDB" id="A0A4R1AWW6"/>
<keyword evidence="1" id="KW-0472">Membrane</keyword>
<sequence length="677" mass="76444">MFSPPPINNGIEVSGEYSLPIVILSIIIASLASFTAISMNERIQKNSFFHRNFWLVLASLAMGFGIWSMHFVGMSALSLPFMMHYDSLLTCLSIIPSVIASFLAFYIVNQKKRSITTYLLSGIFMGIGISTMHYTGMASMVMDAYYVYNPWIFITSIITAILVSFVALYIFSRQQRYAKNNYIKALTSAIMGLAVPSMHYIGMAGTSFYLPKQQVMTAGHHMNMTLLITGVTIGITLLLGLLQLSSLVDRYVDFRVSHIDILTKLPNRRSFEKALNDEDVYRSIAVWNLHNLEKVNNDHGYHFGDEVIQYAANALHQLNIPLSELYRIDGNRLALLLQGKDRLNELQHAMKNISAKWNHPVIIQEKKILLQGVCAISTINDQQSQKRLFSDILAVLSSPGIQYKNEVIRFDPLIHTYSFEQEILNTIDQAMKNDDLFLVYQPKVNAGTHKIVGLEALIRWNHTEHGFLSPGVFIPILEQSHRISDVTNWVINKVCNQIKVWEEQNLPTYRIAINIPGEYVTSPRLLRTLKKALNRYSVNPSLVELEITETTVMESAESSMRAINTFREAGFSVALDDFGTGISSLSNLRQMPISTLKIDKSFVDEVPQSEKDSSILEAIIALGHSLNLNIVIEGVETKNQVDFLTSTSSLLSLQGYYFAKPMEPDEVMEWIKARNNE</sequence>
<feature type="domain" description="MHYT" evidence="3">
    <location>
        <begin position="17"/>
        <end position="209"/>
    </location>
</feature>
<dbReference type="Pfam" id="PF00990">
    <property type="entry name" value="GGDEF"/>
    <property type="match status" value="1"/>
</dbReference>